<feature type="non-terminal residue" evidence="1">
    <location>
        <position position="1"/>
    </location>
</feature>
<sequence>DLGAVMHVSKPEDFLGKVSWSDKCVQYYLHIIDHSKLALFYEKMHQIHTKGSKTK</sequence>
<evidence type="ECO:0000313" key="2">
    <source>
        <dbReference type="EMBL" id="CAF4809391.1"/>
    </source>
</evidence>
<dbReference type="EMBL" id="CAJOBJ010151737">
    <property type="protein sequence ID" value="CAF4809391.1"/>
    <property type="molecule type" value="Genomic_DNA"/>
</dbReference>
<name>A0A8S3AHR6_9BILA</name>
<evidence type="ECO:0000313" key="1">
    <source>
        <dbReference type="EMBL" id="CAF4708918.1"/>
    </source>
</evidence>
<reference evidence="1" key="1">
    <citation type="submission" date="2021-02" db="EMBL/GenBank/DDBJ databases">
        <authorList>
            <person name="Nowell W R."/>
        </authorList>
    </citation>
    <scope>NUCLEOTIDE SEQUENCE</scope>
</reference>
<protein>
    <submittedName>
        <fullName evidence="1">Uncharacterized protein</fullName>
    </submittedName>
</protein>
<comment type="caution">
    <text evidence="1">The sequence shown here is derived from an EMBL/GenBank/DDBJ whole genome shotgun (WGS) entry which is preliminary data.</text>
</comment>
<dbReference type="Proteomes" id="UP000681967">
    <property type="component" value="Unassembled WGS sequence"/>
</dbReference>
<accession>A0A8S3AHR6</accession>
<organism evidence="1 3">
    <name type="scientific">Rotaria magnacalcarata</name>
    <dbReference type="NCBI Taxonomy" id="392030"/>
    <lineage>
        <taxon>Eukaryota</taxon>
        <taxon>Metazoa</taxon>
        <taxon>Spiralia</taxon>
        <taxon>Gnathifera</taxon>
        <taxon>Rotifera</taxon>
        <taxon>Eurotatoria</taxon>
        <taxon>Bdelloidea</taxon>
        <taxon>Philodinida</taxon>
        <taxon>Philodinidae</taxon>
        <taxon>Rotaria</taxon>
    </lineage>
</organism>
<dbReference type="EMBL" id="CAJOBH010120492">
    <property type="protein sequence ID" value="CAF4708918.1"/>
    <property type="molecule type" value="Genomic_DNA"/>
</dbReference>
<evidence type="ECO:0000313" key="3">
    <source>
        <dbReference type="Proteomes" id="UP000681967"/>
    </source>
</evidence>
<dbReference type="Proteomes" id="UP000681720">
    <property type="component" value="Unassembled WGS sequence"/>
</dbReference>
<dbReference type="Gene3D" id="3.40.50.150">
    <property type="entry name" value="Vaccinia Virus protein VP39"/>
    <property type="match status" value="1"/>
</dbReference>
<dbReference type="AlphaFoldDB" id="A0A8S3AHR6"/>
<proteinExistence type="predicted"/>
<dbReference type="InterPro" id="IPR029063">
    <property type="entry name" value="SAM-dependent_MTases_sf"/>
</dbReference>
<gene>
    <name evidence="1" type="ORF">BYL167_LOCUS44400</name>
    <name evidence="2" type="ORF">GIL414_LOCUS47516</name>
</gene>